<evidence type="ECO:0000313" key="6">
    <source>
        <dbReference type="Proteomes" id="UP000289437"/>
    </source>
</evidence>
<dbReference type="SUPFAM" id="SSF49265">
    <property type="entry name" value="Fibronectin type III"/>
    <property type="match status" value="1"/>
</dbReference>
<dbReference type="GO" id="GO:0004177">
    <property type="term" value="F:aminopeptidase activity"/>
    <property type="evidence" value="ECO:0007669"/>
    <property type="project" value="UniProtKB-KW"/>
</dbReference>
<dbReference type="GO" id="GO:0005576">
    <property type="term" value="C:extracellular region"/>
    <property type="evidence" value="ECO:0007669"/>
    <property type="project" value="UniProtKB-SubCell"/>
</dbReference>
<keyword evidence="5" id="KW-0378">Hydrolase</keyword>
<comment type="subcellular location">
    <subcellularLocation>
        <location evidence="1">Secreted</location>
    </subcellularLocation>
</comment>
<dbReference type="Proteomes" id="UP000289437">
    <property type="component" value="Unassembled WGS sequence"/>
</dbReference>
<dbReference type="CDD" id="cd00063">
    <property type="entry name" value="FN3"/>
    <property type="match status" value="1"/>
</dbReference>
<dbReference type="InterPro" id="IPR003961">
    <property type="entry name" value="FN3_dom"/>
</dbReference>
<keyword evidence="3" id="KW-0482">Metalloprotease</keyword>
<dbReference type="PANTHER" id="PTHR12147">
    <property type="entry name" value="METALLOPEPTIDASE M28 FAMILY MEMBER"/>
    <property type="match status" value="1"/>
</dbReference>
<sequence>MSQVSPEKIRANVEVLVKFNNRSTISSADANLPPGTGILAASDWIKKQLETYSEACGGCLEVKVDEFSQSPEAAFNGSNPRIVRPTLIRNIYAILRGTDSKASKRIYLVTGHYDTRETDVMNTHDPAPGANDDSSGTAVSLESARVLSQLKFPATIVFAAVAGEEQGLNGSRHLAQLAKDEGWQVEGILNNDIVGGDTTPGDTLQNKSLIRVFSQGILPSAPVETIRQMLSLGIENDTPSRELARAILDVSRSYFATPKSFRPVMELRLDRYLRGGDHKSFSDLGFASVRFTEWRENYNHQHQHIRVENGVEYGDLLKFDDWQYIAQVARLNIATLGTLASSPGVPEKVRVVTTNLDNNTTLRWDAPTAASEAVKYEIVWRETAVSDWQFSADASKFGDSSESHSATLPISKDNVIFGVRACDDRGHCGPAVTPFPERRP</sequence>
<evidence type="ECO:0000256" key="2">
    <source>
        <dbReference type="ARBA" id="ARBA00022525"/>
    </source>
</evidence>
<keyword evidence="6" id="KW-1185">Reference proteome</keyword>
<evidence type="ECO:0000259" key="4">
    <source>
        <dbReference type="PROSITE" id="PS50853"/>
    </source>
</evidence>
<reference evidence="5 6" key="1">
    <citation type="submission" date="2018-11" db="EMBL/GenBank/DDBJ databases">
        <authorList>
            <person name="Mardanov A.V."/>
            <person name="Ravin N.V."/>
            <person name="Dedysh S.N."/>
        </authorList>
    </citation>
    <scope>NUCLEOTIDE SEQUENCE [LARGE SCALE GENOMIC DNA]</scope>
    <source>
        <strain evidence="5 6">AF10</strain>
    </source>
</reference>
<dbReference type="SUPFAM" id="SSF53187">
    <property type="entry name" value="Zn-dependent exopeptidases"/>
    <property type="match status" value="1"/>
</dbReference>
<dbReference type="GO" id="GO:0006508">
    <property type="term" value="P:proteolysis"/>
    <property type="evidence" value="ECO:0007669"/>
    <property type="project" value="InterPro"/>
</dbReference>
<dbReference type="EMBL" id="RDSM01000001">
    <property type="protein sequence ID" value="RXH56935.1"/>
    <property type="molecule type" value="Genomic_DNA"/>
</dbReference>
<keyword evidence="2" id="KW-0964">Secreted</keyword>
<evidence type="ECO:0000256" key="1">
    <source>
        <dbReference type="ARBA" id="ARBA00004613"/>
    </source>
</evidence>
<feature type="domain" description="Fibronectin type-III" evidence="4">
    <location>
        <begin position="345"/>
        <end position="440"/>
    </location>
</feature>
<dbReference type="InterPro" id="IPR013783">
    <property type="entry name" value="Ig-like_fold"/>
</dbReference>
<gene>
    <name evidence="5" type="ORF">GRAN_0245</name>
</gene>
<evidence type="ECO:0000256" key="3">
    <source>
        <dbReference type="ARBA" id="ARBA00023049"/>
    </source>
</evidence>
<accession>A0A4Q0T052</accession>
<dbReference type="GO" id="GO:0008235">
    <property type="term" value="F:metalloexopeptidase activity"/>
    <property type="evidence" value="ECO:0007669"/>
    <property type="project" value="InterPro"/>
</dbReference>
<evidence type="ECO:0000313" key="5">
    <source>
        <dbReference type="EMBL" id="RXH56935.1"/>
    </source>
</evidence>
<dbReference type="RefSeq" id="WP_241654263.1">
    <property type="nucleotide sequence ID" value="NZ_RDSM01000001.1"/>
</dbReference>
<dbReference type="Gene3D" id="3.40.630.10">
    <property type="entry name" value="Zn peptidases"/>
    <property type="match status" value="1"/>
</dbReference>
<reference evidence="6" key="2">
    <citation type="submission" date="2019-02" db="EMBL/GenBank/DDBJ databases">
        <title>Granulicella sibirica sp. nov., a psychrotolerant acidobacterium isolated from an organic soil layer in forested tundra, West Siberia.</title>
        <authorList>
            <person name="Oshkin I.Y."/>
            <person name="Kulichevskaya I.S."/>
            <person name="Rijpstra W.I.C."/>
            <person name="Sinninghe Damste J.S."/>
            <person name="Rakitin A.L."/>
            <person name="Ravin N.V."/>
            <person name="Dedysh S.N."/>
        </authorList>
    </citation>
    <scope>NUCLEOTIDE SEQUENCE [LARGE SCALE GENOMIC DNA]</scope>
    <source>
        <strain evidence="6">AF10</strain>
    </source>
</reference>
<dbReference type="PROSITE" id="PS50853">
    <property type="entry name" value="FN3"/>
    <property type="match status" value="1"/>
</dbReference>
<dbReference type="Gene3D" id="2.60.40.10">
    <property type="entry name" value="Immunoglobulins"/>
    <property type="match status" value="1"/>
</dbReference>
<organism evidence="5 6">
    <name type="scientific">Granulicella sibirica</name>
    <dbReference type="NCBI Taxonomy" id="2479048"/>
    <lineage>
        <taxon>Bacteria</taxon>
        <taxon>Pseudomonadati</taxon>
        <taxon>Acidobacteriota</taxon>
        <taxon>Terriglobia</taxon>
        <taxon>Terriglobales</taxon>
        <taxon>Acidobacteriaceae</taxon>
        <taxon>Granulicella</taxon>
    </lineage>
</organism>
<dbReference type="Pfam" id="PF04389">
    <property type="entry name" value="Peptidase_M28"/>
    <property type="match status" value="1"/>
</dbReference>
<keyword evidence="5" id="KW-0031">Aminopeptidase</keyword>
<dbReference type="InterPro" id="IPR036116">
    <property type="entry name" value="FN3_sf"/>
</dbReference>
<dbReference type="InterPro" id="IPR007484">
    <property type="entry name" value="Peptidase_M28"/>
</dbReference>
<proteinExistence type="predicted"/>
<protein>
    <submittedName>
        <fullName evidence="5">Leucine aminopeptidase-related protein</fullName>
    </submittedName>
</protein>
<keyword evidence="5" id="KW-0645">Protease</keyword>
<name>A0A4Q0T052_9BACT</name>
<comment type="caution">
    <text evidence="5">The sequence shown here is derived from an EMBL/GenBank/DDBJ whole genome shotgun (WGS) entry which is preliminary data.</text>
</comment>
<dbReference type="AlphaFoldDB" id="A0A4Q0T052"/>
<dbReference type="PANTHER" id="PTHR12147:SF26">
    <property type="entry name" value="PEPTIDASE M28 DOMAIN-CONTAINING PROTEIN"/>
    <property type="match status" value="1"/>
</dbReference>
<dbReference type="InterPro" id="IPR045175">
    <property type="entry name" value="M28_fam"/>
</dbReference>